<evidence type="ECO:0000256" key="5">
    <source>
        <dbReference type="PROSITE-ProRule" id="PRU01248"/>
    </source>
</evidence>
<dbReference type="SUPFAM" id="SSF56349">
    <property type="entry name" value="DNA breaking-rejoining enzymes"/>
    <property type="match status" value="1"/>
</dbReference>
<dbReference type="AlphaFoldDB" id="A0A1Y3YWI9"/>
<evidence type="ECO:0000313" key="8">
    <source>
        <dbReference type="EMBL" id="OUP32116.1"/>
    </source>
</evidence>
<keyword evidence="2" id="KW-0229">DNA integration</keyword>
<accession>A0A1Y3YWI9</accession>
<dbReference type="EMBL" id="NFII01000004">
    <property type="protein sequence ID" value="OUO01722.1"/>
    <property type="molecule type" value="Genomic_DNA"/>
</dbReference>
<comment type="similarity">
    <text evidence="1">Belongs to the 'phage' integrase family.</text>
</comment>
<dbReference type="InterPro" id="IPR025269">
    <property type="entry name" value="SAM-like_dom"/>
</dbReference>
<dbReference type="Proteomes" id="UP000196587">
    <property type="component" value="Unassembled WGS sequence"/>
</dbReference>
<evidence type="ECO:0000256" key="4">
    <source>
        <dbReference type="ARBA" id="ARBA00023172"/>
    </source>
</evidence>
<dbReference type="PROSITE" id="PS51900">
    <property type="entry name" value="CB"/>
    <property type="match status" value="1"/>
</dbReference>
<evidence type="ECO:0000313" key="7">
    <source>
        <dbReference type="EMBL" id="OUO01722.1"/>
    </source>
</evidence>
<dbReference type="Pfam" id="PF13102">
    <property type="entry name" value="Phage_int_SAM_5"/>
    <property type="match status" value="1"/>
</dbReference>
<dbReference type="PANTHER" id="PTHR30349">
    <property type="entry name" value="PHAGE INTEGRASE-RELATED"/>
    <property type="match status" value="1"/>
</dbReference>
<evidence type="ECO:0000256" key="1">
    <source>
        <dbReference type="ARBA" id="ARBA00008857"/>
    </source>
</evidence>
<dbReference type="InterPro" id="IPR050090">
    <property type="entry name" value="Tyrosine_recombinase_XerCD"/>
</dbReference>
<dbReference type="CDD" id="cd01185">
    <property type="entry name" value="INTN1_C_like"/>
    <property type="match status" value="1"/>
</dbReference>
<dbReference type="EMBL" id="NFKE01000015">
    <property type="protein sequence ID" value="OUP32116.1"/>
    <property type="molecule type" value="Genomic_DNA"/>
</dbReference>
<keyword evidence="3 5" id="KW-0238">DNA-binding</keyword>
<evidence type="ECO:0000256" key="2">
    <source>
        <dbReference type="ARBA" id="ARBA00022908"/>
    </source>
</evidence>
<protein>
    <submittedName>
        <fullName evidence="7 9">Integrase</fullName>
    </submittedName>
</protein>
<dbReference type="InterPro" id="IPR002104">
    <property type="entry name" value="Integrase_catalytic"/>
</dbReference>
<dbReference type="InterPro" id="IPR044068">
    <property type="entry name" value="CB"/>
</dbReference>
<dbReference type="InterPro" id="IPR010998">
    <property type="entry name" value="Integrase_recombinase_N"/>
</dbReference>
<dbReference type="RefSeq" id="WP_022219718.1">
    <property type="nucleotide sequence ID" value="NZ_CALIXP010000068.1"/>
</dbReference>
<evidence type="ECO:0000313" key="10">
    <source>
        <dbReference type="Proteomes" id="UP000195386"/>
    </source>
</evidence>
<dbReference type="GO" id="GO:0003677">
    <property type="term" value="F:DNA binding"/>
    <property type="evidence" value="ECO:0007669"/>
    <property type="project" value="UniProtKB-UniRule"/>
</dbReference>
<dbReference type="Gene3D" id="1.10.443.10">
    <property type="entry name" value="Intergrase catalytic core"/>
    <property type="match status" value="1"/>
</dbReference>
<reference evidence="9 12" key="3">
    <citation type="submission" date="2018-08" db="EMBL/GenBank/DDBJ databases">
        <title>A genome reference for cultivated species of the human gut microbiota.</title>
        <authorList>
            <person name="Zou Y."/>
            <person name="Xue W."/>
            <person name="Luo G."/>
        </authorList>
    </citation>
    <scope>NUCLEOTIDE SEQUENCE [LARGE SCALE GENOMIC DNA]</scope>
    <source>
        <strain evidence="9 12">AF14-27</strain>
    </source>
</reference>
<dbReference type="Proteomes" id="UP000284366">
    <property type="component" value="Unassembled WGS sequence"/>
</dbReference>
<dbReference type="InterPro" id="IPR011010">
    <property type="entry name" value="DNA_brk_join_enz"/>
</dbReference>
<dbReference type="InterPro" id="IPR013762">
    <property type="entry name" value="Integrase-like_cat_sf"/>
</dbReference>
<name>A0A1Y3YWI9_9BACE</name>
<gene>
    <name evidence="8" type="ORF">B5F24_15560</name>
    <name evidence="7" type="ORF">B5F97_05700</name>
    <name evidence="9" type="ORF">DWW09_04635</name>
</gene>
<organism evidence="7 10">
    <name type="scientific">Bacteroides clarus</name>
    <dbReference type="NCBI Taxonomy" id="626929"/>
    <lineage>
        <taxon>Bacteria</taxon>
        <taxon>Pseudomonadati</taxon>
        <taxon>Bacteroidota</taxon>
        <taxon>Bacteroidia</taxon>
        <taxon>Bacteroidales</taxon>
        <taxon>Bacteroidaceae</taxon>
        <taxon>Bacteroides</taxon>
    </lineage>
</organism>
<dbReference type="EMBL" id="QRZG01000005">
    <property type="protein sequence ID" value="RGV57542.1"/>
    <property type="molecule type" value="Genomic_DNA"/>
</dbReference>
<dbReference type="Gene3D" id="1.10.150.130">
    <property type="match status" value="1"/>
</dbReference>
<comment type="caution">
    <text evidence="7">The sequence shown here is derived from an EMBL/GenBank/DDBJ whole genome shotgun (WGS) entry which is preliminary data.</text>
</comment>
<reference evidence="10 11" key="1">
    <citation type="submission" date="2017-04" db="EMBL/GenBank/DDBJ databases">
        <title>Function of individual gut microbiota members based on whole genome sequencing of pure cultures obtained from chicken caecum.</title>
        <authorList>
            <person name="Medvecky M."/>
            <person name="Cejkova D."/>
            <person name="Polansky O."/>
            <person name="Karasova D."/>
            <person name="Kubasova T."/>
            <person name="Cizek A."/>
            <person name="Rychlik I."/>
        </authorList>
    </citation>
    <scope>NUCLEOTIDE SEQUENCE [LARGE SCALE GENOMIC DNA]</scope>
    <source>
        <strain evidence="11">An189</strain>
        <strain evidence="10">An43</strain>
    </source>
</reference>
<dbReference type="Proteomes" id="UP000195386">
    <property type="component" value="Unassembled WGS sequence"/>
</dbReference>
<dbReference type="GeneID" id="61677524"/>
<evidence type="ECO:0000259" key="6">
    <source>
        <dbReference type="PROSITE" id="PS51900"/>
    </source>
</evidence>
<dbReference type="GO" id="GO:0006310">
    <property type="term" value="P:DNA recombination"/>
    <property type="evidence" value="ECO:0007669"/>
    <property type="project" value="UniProtKB-KW"/>
</dbReference>
<reference evidence="7" key="2">
    <citation type="journal article" date="2018" name="BMC Genomics">
        <title>Whole genome sequencing and function prediction of 133 gut anaerobes isolated from chicken caecum in pure cultures.</title>
        <authorList>
            <person name="Medvecky M."/>
            <person name="Cejkova D."/>
            <person name="Polansky O."/>
            <person name="Karasova D."/>
            <person name="Kubasova T."/>
            <person name="Cizek A."/>
            <person name="Rychlik I."/>
        </authorList>
    </citation>
    <scope>NUCLEOTIDE SEQUENCE</scope>
    <source>
        <strain evidence="8">An189</strain>
        <strain evidence="7">An43</strain>
    </source>
</reference>
<evidence type="ECO:0000313" key="12">
    <source>
        <dbReference type="Proteomes" id="UP000284366"/>
    </source>
</evidence>
<evidence type="ECO:0000313" key="9">
    <source>
        <dbReference type="EMBL" id="RGV57542.1"/>
    </source>
</evidence>
<proteinExistence type="inferred from homology"/>
<sequence length="304" mass="34715">MARIKSTNVLSFFKEQITLLESSNKLGTARNYRRTLSSFSLFLEGRDIPFRLLDEPLVIRYESWLRSRGVLRNSSSFYMRVLRSVYNKAVTKRLVKQTFPFQNVYTGVDKTRKRAIDEQHILDLCKLSLPALSPLALARDLFLFSYCTRGMAFVDMAFLCKKNIHNGYICYTRKKTGQQLVIRVEPLIQKIISRYAGQTKRSQYLLPIISSEDPVIAFSQYQTALGYYNKLLKRISKILDLDISLSSYTARHSWATAARNHNVPISVISAGMGHTTEKTTQIYLASLESSVIDQANQSILSALV</sequence>
<evidence type="ECO:0000313" key="11">
    <source>
        <dbReference type="Proteomes" id="UP000196587"/>
    </source>
</evidence>
<feature type="domain" description="Core-binding (CB)" evidence="6">
    <location>
        <begin position="11"/>
        <end position="90"/>
    </location>
</feature>
<evidence type="ECO:0000256" key="3">
    <source>
        <dbReference type="ARBA" id="ARBA00023125"/>
    </source>
</evidence>
<dbReference type="PANTHER" id="PTHR30349:SF64">
    <property type="entry name" value="PROPHAGE INTEGRASE INTD-RELATED"/>
    <property type="match status" value="1"/>
</dbReference>
<dbReference type="GO" id="GO:0015074">
    <property type="term" value="P:DNA integration"/>
    <property type="evidence" value="ECO:0007669"/>
    <property type="project" value="UniProtKB-KW"/>
</dbReference>
<keyword evidence="4" id="KW-0233">DNA recombination</keyword>
<dbReference type="Pfam" id="PF00589">
    <property type="entry name" value="Phage_integrase"/>
    <property type="match status" value="1"/>
</dbReference>